<dbReference type="InterPro" id="IPR011990">
    <property type="entry name" value="TPR-like_helical_dom_sf"/>
</dbReference>
<organism evidence="4 5">
    <name type="scientific">Tetraparma gracilis</name>
    <dbReference type="NCBI Taxonomy" id="2962635"/>
    <lineage>
        <taxon>Eukaryota</taxon>
        <taxon>Sar</taxon>
        <taxon>Stramenopiles</taxon>
        <taxon>Ochrophyta</taxon>
        <taxon>Bolidophyceae</taxon>
        <taxon>Parmales</taxon>
        <taxon>Triparmaceae</taxon>
        <taxon>Tetraparma</taxon>
    </lineage>
</organism>
<evidence type="ECO:0000256" key="1">
    <source>
        <dbReference type="ARBA" id="ARBA00022737"/>
    </source>
</evidence>
<dbReference type="Pfam" id="PF13041">
    <property type="entry name" value="PPR_2"/>
    <property type="match status" value="2"/>
</dbReference>
<dbReference type="InterPro" id="IPR036034">
    <property type="entry name" value="PDZ_sf"/>
</dbReference>
<feature type="domain" description="PDZ" evidence="3">
    <location>
        <begin position="28"/>
        <end position="69"/>
    </location>
</feature>
<protein>
    <recommendedName>
        <fullName evidence="3">PDZ domain-containing protein</fullName>
    </recommendedName>
</protein>
<accession>A0ABQ6N369</accession>
<dbReference type="EMBL" id="BRYB01003536">
    <property type="protein sequence ID" value="GMI38391.1"/>
    <property type="molecule type" value="Genomic_DNA"/>
</dbReference>
<evidence type="ECO:0000313" key="4">
    <source>
        <dbReference type="EMBL" id="GMI38391.1"/>
    </source>
</evidence>
<keyword evidence="5" id="KW-1185">Reference proteome</keyword>
<sequence>PPPPDTPPTAPPAPTVNEEFEVTLKRPLGLTLSPCATSLGVVVSSVAPGEAGAEAGVQPGDRILEVSSTFNNFMWPHATVDGIVAAVNGRPKSFPVTFRLSRALPVGTFDPLLPIPPTATAAPLPPISATLLSTFSLLRSSAAFVPGAATHLLLLSRSTELLQRYTLAHVAGAAEPAMPPRVAGRVLETLGGAGAQLDGPTLAAVMSAYLCCRDSAGARRAFEAATGLHSLGMSAPPPANPYQLPANPYALTKATASELLCALSMSNDFTPALRVLRNCLSWSPNGGIKPDAAMWNMALSAARNNPSCYPAAKDLFEAMPPSMRSSVSFNIMVLLSSSSRENMPDALEYMRQMPAPDSITYTTLMKAHLSHRPPDIPAAMSLLSQMKASPSLTPDVTSFNTLIKGLCDAGQEDAALSVLDLDMVESGVLGNGFTLSYLMRGFVKAKRYVEALSLFEKWRAGSYSSTTDNVVLYSMAVDIAARNRDYDKALSLVTSMKQNGLEPNVKTLTSLMKACTSGGRPDIGVEVYRGLGKGGMKGEVDARAREAGLAAMVQGELWEEAVEEVMKWGSSGSVKGKEVISYYQLLLPALLSSNQIPTATSLFSHFLKTTDLIPSQQLLWEITGSLKTSSSTSPNPAFFFLFHLLDALSSRKIPIPGSTYAFILHRCADHDSHSSSTLGKALIAARRQGDVVVGLPRDPAEKHQSWVELAEESRPNPSLPTPLVVRVNPDTEGVRVQVAERRLLSTLNWNRRPLAYKN</sequence>
<dbReference type="Pfam" id="PF00595">
    <property type="entry name" value="PDZ"/>
    <property type="match status" value="1"/>
</dbReference>
<proteinExistence type="predicted"/>
<feature type="non-terminal residue" evidence="4">
    <location>
        <position position="1"/>
    </location>
</feature>
<dbReference type="Gene3D" id="2.30.42.10">
    <property type="match status" value="1"/>
</dbReference>
<feature type="repeat" description="PPR" evidence="2">
    <location>
        <begin position="395"/>
        <end position="430"/>
    </location>
</feature>
<dbReference type="SUPFAM" id="SSF50156">
    <property type="entry name" value="PDZ domain-like"/>
    <property type="match status" value="1"/>
</dbReference>
<evidence type="ECO:0000256" key="2">
    <source>
        <dbReference type="PROSITE-ProRule" id="PRU00708"/>
    </source>
</evidence>
<feature type="repeat" description="PPR" evidence="2">
    <location>
        <begin position="469"/>
        <end position="503"/>
    </location>
</feature>
<dbReference type="NCBIfam" id="TIGR00756">
    <property type="entry name" value="PPR"/>
    <property type="match status" value="2"/>
</dbReference>
<dbReference type="PROSITE" id="PS50106">
    <property type="entry name" value="PDZ"/>
    <property type="match status" value="1"/>
</dbReference>
<keyword evidence="1" id="KW-0677">Repeat</keyword>
<dbReference type="Proteomes" id="UP001165060">
    <property type="component" value="Unassembled WGS sequence"/>
</dbReference>
<dbReference type="PANTHER" id="PTHR47447">
    <property type="entry name" value="OS03G0856100 PROTEIN"/>
    <property type="match status" value="1"/>
</dbReference>
<gene>
    <name evidence="4" type="ORF">TeGR_g9556</name>
</gene>
<evidence type="ECO:0000259" key="3">
    <source>
        <dbReference type="PROSITE" id="PS50106"/>
    </source>
</evidence>
<reference evidence="4 5" key="1">
    <citation type="journal article" date="2023" name="Commun. Biol.">
        <title>Genome analysis of Parmales, the sister group of diatoms, reveals the evolutionary specialization of diatoms from phago-mixotrophs to photoautotrophs.</title>
        <authorList>
            <person name="Ban H."/>
            <person name="Sato S."/>
            <person name="Yoshikawa S."/>
            <person name="Yamada K."/>
            <person name="Nakamura Y."/>
            <person name="Ichinomiya M."/>
            <person name="Sato N."/>
            <person name="Blanc-Mathieu R."/>
            <person name="Endo H."/>
            <person name="Kuwata A."/>
            <person name="Ogata H."/>
        </authorList>
    </citation>
    <scope>NUCLEOTIDE SEQUENCE [LARGE SCALE GENOMIC DNA]</scope>
</reference>
<name>A0ABQ6N369_9STRA</name>
<dbReference type="InterPro" id="IPR001478">
    <property type="entry name" value="PDZ"/>
</dbReference>
<dbReference type="Gene3D" id="1.25.40.10">
    <property type="entry name" value="Tetratricopeptide repeat domain"/>
    <property type="match status" value="3"/>
</dbReference>
<dbReference type="PANTHER" id="PTHR47447:SF24">
    <property type="entry name" value="PENTATRICOPEPTIDE REPEAT-CONTAINING PROTEIN"/>
    <property type="match status" value="1"/>
</dbReference>
<evidence type="ECO:0000313" key="5">
    <source>
        <dbReference type="Proteomes" id="UP001165060"/>
    </source>
</evidence>
<dbReference type="SMART" id="SM00228">
    <property type="entry name" value="PDZ"/>
    <property type="match status" value="1"/>
</dbReference>
<dbReference type="PROSITE" id="PS51375">
    <property type="entry name" value="PPR"/>
    <property type="match status" value="2"/>
</dbReference>
<comment type="caution">
    <text evidence="4">The sequence shown here is derived from an EMBL/GenBank/DDBJ whole genome shotgun (WGS) entry which is preliminary data.</text>
</comment>
<dbReference type="InterPro" id="IPR002885">
    <property type="entry name" value="PPR_rpt"/>
</dbReference>